<gene>
    <name evidence="1" type="ORF">ACN38_g12146</name>
</gene>
<evidence type="ECO:0000313" key="2">
    <source>
        <dbReference type="Proteomes" id="UP000037696"/>
    </source>
</evidence>
<sequence length="103" mass="11548">MYDQFHTFGLKKIIKHLRNINRVLASQAQSPCGDSRDPVTPASLQTTSVISRRPHRPGGNRLVCSSLLRQFDPTGFSSTPPSLDLFLLFRSHLLLTLPPNLRP</sequence>
<reference evidence="1 2" key="1">
    <citation type="submission" date="2015-08" db="EMBL/GenBank/DDBJ databases">
        <title>Genome sequencing of Penicillium nordicum.</title>
        <authorList>
            <person name="Nguyen H.D."/>
            <person name="Seifert K.A."/>
        </authorList>
    </citation>
    <scope>NUCLEOTIDE SEQUENCE [LARGE SCALE GENOMIC DNA]</scope>
    <source>
        <strain evidence="1 2">DAOMC 185683</strain>
    </source>
</reference>
<evidence type="ECO:0000313" key="1">
    <source>
        <dbReference type="EMBL" id="KOS37080.1"/>
    </source>
</evidence>
<comment type="caution">
    <text evidence="1">The sequence shown here is derived from an EMBL/GenBank/DDBJ whole genome shotgun (WGS) entry which is preliminary data.</text>
</comment>
<dbReference type="AlphaFoldDB" id="A0A0M8NZ20"/>
<organism evidence="1 2">
    <name type="scientific">Penicillium nordicum</name>
    <dbReference type="NCBI Taxonomy" id="229535"/>
    <lineage>
        <taxon>Eukaryota</taxon>
        <taxon>Fungi</taxon>
        <taxon>Dikarya</taxon>
        <taxon>Ascomycota</taxon>
        <taxon>Pezizomycotina</taxon>
        <taxon>Eurotiomycetes</taxon>
        <taxon>Eurotiomycetidae</taxon>
        <taxon>Eurotiales</taxon>
        <taxon>Aspergillaceae</taxon>
        <taxon>Penicillium</taxon>
    </lineage>
</organism>
<proteinExistence type="predicted"/>
<protein>
    <submittedName>
        <fullName evidence="1">Uncharacterized protein</fullName>
    </submittedName>
</protein>
<dbReference type="OrthoDB" id="10431063at2759"/>
<dbReference type="Proteomes" id="UP000037696">
    <property type="component" value="Unassembled WGS sequence"/>
</dbReference>
<accession>A0A0M8NZ20</accession>
<name>A0A0M8NZ20_9EURO</name>
<dbReference type="EMBL" id="LHQQ01000357">
    <property type="protein sequence ID" value="KOS37080.1"/>
    <property type="molecule type" value="Genomic_DNA"/>
</dbReference>
<keyword evidence="2" id="KW-1185">Reference proteome</keyword>